<name>A0A812QYR4_9DINO</name>
<gene>
    <name evidence="3" type="primary">ODA11</name>
    <name evidence="3" type="ORF">SNAT2548_LOCUS22302</name>
</gene>
<sequence>MSCLAGTSLVVYAFPWQIPDDVWQINVSSIVGPPYAITKVEPPLGPVTGQMKVTVYGVGFQSTNGMVIIEFSSGKLTATTQGNVINDEVIECLTPCVAGTIGPKECQVKVQIGPRDFTTTVAHYTYFLNSIAEKSLCFGPGCLQEQQANVETRFMIQARNQLGENRKSGRDEFMVTVQQKVLNTEGKEVFRDVSFELNDLNDGKTEVKYMADEGELVIHVKLMDENGKPRPIRGSPFRPTFTKMARNRANEYSGPVVTAWLSSTLKSLDELPGRVGKIVMNLIKVMNHIKDMYDQEDTLILRQDEIVETLSQLEREGLPSDKQMKQLKKIGANLTQLKQDIVAKGFATYLSFRFPFNPRVRVWCLR</sequence>
<dbReference type="InterPro" id="IPR014756">
    <property type="entry name" value="Ig_E-set"/>
</dbReference>
<evidence type="ECO:0000313" key="4">
    <source>
        <dbReference type="Proteomes" id="UP000604046"/>
    </source>
</evidence>
<feature type="repeat" description="Filamin" evidence="1">
    <location>
        <begin position="132"/>
        <end position="241"/>
    </location>
</feature>
<evidence type="ECO:0000256" key="1">
    <source>
        <dbReference type="PROSITE-ProRule" id="PRU00087"/>
    </source>
</evidence>
<dbReference type="EMBL" id="CAJNDS010002283">
    <property type="protein sequence ID" value="CAE7410073.1"/>
    <property type="molecule type" value="Genomic_DNA"/>
</dbReference>
<proteinExistence type="predicted"/>
<dbReference type="InterPro" id="IPR001298">
    <property type="entry name" value="Filamin/ABP280_rpt"/>
</dbReference>
<dbReference type="Pfam" id="PF01833">
    <property type="entry name" value="TIG"/>
    <property type="match status" value="1"/>
</dbReference>
<dbReference type="CDD" id="cd00102">
    <property type="entry name" value="IPT"/>
    <property type="match status" value="1"/>
</dbReference>
<organism evidence="3 4">
    <name type="scientific">Symbiodinium natans</name>
    <dbReference type="NCBI Taxonomy" id="878477"/>
    <lineage>
        <taxon>Eukaryota</taxon>
        <taxon>Sar</taxon>
        <taxon>Alveolata</taxon>
        <taxon>Dinophyceae</taxon>
        <taxon>Suessiales</taxon>
        <taxon>Symbiodiniaceae</taxon>
        <taxon>Symbiodinium</taxon>
    </lineage>
</organism>
<protein>
    <submittedName>
        <fullName evidence="3">ODA11 protein</fullName>
    </submittedName>
</protein>
<dbReference type="SMART" id="SM00557">
    <property type="entry name" value="IG_FLMN"/>
    <property type="match status" value="1"/>
</dbReference>
<dbReference type="InterPro" id="IPR017868">
    <property type="entry name" value="Filamin/ABP280_repeat-like"/>
</dbReference>
<keyword evidence="4" id="KW-1185">Reference proteome</keyword>
<reference evidence="3" key="1">
    <citation type="submission" date="2021-02" db="EMBL/GenBank/DDBJ databases">
        <authorList>
            <person name="Dougan E. K."/>
            <person name="Rhodes N."/>
            <person name="Thang M."/>
            <person name="Chan C."/>
        </authorList>
    </citation>
    <scope>NUCLEOTIDE SEQUENCE</scope>
</reference>
<accession>A0A812QYR4</accession>
<feature type="domain" description="IPT/TIG" evidence="2">
    <location>
        <begin position="37"/>
        <end position="126"/>
    </location>
</feature>
<dbReference type="InterPro" id="IPR002909">
    <property type="entry name" value="IPT_dom"/>
</dbReference>
<comment type="caution">
    <text evidence="3">The sequence shown here is derived from an EMBL/GenBank/DDBJ whole genome shotgun (WGS) entry which is preliminary data.</text>
</comment>
<dbReference type="Proteomes" id="UP000604046">
    <property type="component" value="Unassembled WGS sequence"/>
</dbReference>
<dbReference type="PROSITE" id="PS50194">
    <property type="entry name" value="FILAMIN_REPEAT"/>
    <property type="match status" value="1"/>
</dbReference>
<dbReference type="Pfam" id="PF00630">
    <property type="entry name" value="Filamin"/>
    <property type="match status" value="1"/>
</dbReference>
<dbReference type="InterPro" id="IPR013783">
    <property type="entry name" value="Ig-like_fold"/>
</dbReference>
<dbReference type="OrthoDB" id="447284at2759"/>
<evidence type="ECO:0000259" key="2">
    <source>
        <dbReference type="Pfam" id="PF01833"/>
    </source>
</evidence>
<evidence type="ECO:0000313" key="3">
    <source>
        <dbReference type="EMBL" id="CAE7410073.1"/>
    </source>
</evidence>
<dbReference type="AlphaFoldDB" id="A0A812QYR4"/>
<dbReference type="SUPFAM" id="SSF81296">
    <property type="entry name" value="E set domains"/>
    <property type="match status" value="2"/>
</dbReference>
<dbReference type="Gene3D" id="2.60.40.10">
    <property type="entry name" value="Immunoglobulins"/>
    <property type="match status" value="2"/>
</dbReference>